<dbReference type="RefSeq" id="XP_047773044.1">
    <property type="nucleotide sequence ID" value="XM_047928128.1"/>
</dbReference>
<proteinExistence type="predicted"/>
<dbReference type="Proteomes" id="UP000814176">
    <property type="component" value="Unassembled WGS sequence"/>
</dbReference>
<dbReference type="GeneID" id="72008860"/>
<evidence type="ECO:0000313" key="3">
    <source>
        <dbReference type="Proteomes" id="UP000814176"/>
    </source>
</evidence>
<evidence type="ECO:0000313" key="2">
    <source>
        <dbReference type="EMBL" id="KAH9829588.1"/>
    </source>
</evidence>
<evidence type="ECO:0000256" key="1">
    <source>
        <dbReference type="SAM" id="SignalP"/>
    </source>
</evidence>
<organism evidence="2 3">
    <name type="scientific">Rhodofomes roseus</name>
    <dbReference type="NCBI Taxonomy" id="34475"/>
    <lineage>
        <taxon>Eukaryota</taxon>
        <taxon>Fungi</taxon>
        <taxon>Dikarya</taxon>
        <taxon>Basidiomycota</taxon>
        <taxon>Agaricomycotina</taxon>
        <taxon>Agaricomycetes</taxon>
        <taxon>Polyporales</taxon>
        <taxon>Rhodofomes</taxon>
    </lineage>
</organism>
<keyword evidence="1" id="KW-0732">Signal</keyword>
<name>A0ABQ8JZ62_9APHY</name>
<reference evidence="2 3" key="1">
    <citation type="journal article" date="2021" name="Environ. Microbiol.">
        <title>Gene family expansions and transcriptome signatures uncover fungal adaptations to wood decay.</title>
        <authorList>
            <person name="Hage H."/>
            <person name="Miyauchi S."/>
            <person name="Viragh M."/>
            <person name="Drula E."/>
            <person name="Min B."/>
            <person name="Chaduli D."/>
            <person name="Navarro D."/>
            <person name="Favel A."/>
            <person name="Norest M."/>
            <person name="Lesage-Meessen L."/>
            <person name="Balint B."/>
            <person name="Merenyi Z."/>
            <person name="de Eugenio L."/>
            <person name="Morin E."/>
            <person name="Martinez A.T."/>
            <person name="Baldrian P."/>
            <person name="Stursova M."/>
            <person name="Martinez M.J."/>
            <person name="Novotny C."/>
            <person name="Magnuson J.K."/>
            <person name="Spatafora J.W."/>
            <person name="Maurice S."/>
            <person name="Pangilinan J."/>
            <person name="Andreopoulos W."/>
            <person name="LaButti K."/>
            <person name="Hundley H."/>
            <person name="Na H."/>
            <person name="Kuo A."/>
            <person name="Barry K."/>
            <person name="Lipzen A."/>
            <person name="Henrissat B."/>
            <person name="Riley R."/>
            <person name="Ahrendt S."/>
            <person name="Nagy L.G."/>
            <person name="Grigoriev I.V."/>
            <person name="Martin F."/>
            <person name="Rosso M.N."/>
        </authorList>
    </citation>
    <scope>NUCLEOTIDE SEQUENCE [LARGE SCALE GENOMIC DNA]</scope>
    <source>
        <strain evidence="2 3">CIRM-BRFM 1785</strain>
    </source>
</reference>
<comment type="caution">
    <text evidence="2">The sequence shown here is derived from an EMBL/GenBank/DDBJ whole genome shotgun (WGS) entry which is preliminary data.</text>
</comment>
<protein>
    <submittedName>
        <fullName evidence="2">Uncharacterized protein</fullName>
    </submittedName>
</protein>
<feature type="chain" id="PRO_5045042216" evidence="1">
    <location>
        <begin position="23"/>
        <end position="245"/>
    </location>
</feature>
<accession>A0ABQ8JZ62</accession>
<sequence>MSNANIIGLAVGLASLTSLVAAASIWCVARRWKLKRALRHSKEPNQEPHMGNNVPVTSQVYPSSCPMWATEDVLIIGTPRHSIEQSVSQQTDNTRAPRLNVRFDIHPRSSDPFLDPASSRRYTASSSLSHVTRAASFEIDPSATSVNAFGDEQIHAPLESPLLSSPAHHLSLRDSSLVAQQGSSSYRWSVMPPLPSAATVRIPAIHKLPDQPGQHTDSGLRFQYESAAAGISTDTLDRPPAYTED</sequence>
<gene>
    <name evidence="2" type="ORF">C8Q71DRAFT_863164</name>
</gene>
<keyword evidence="3" id="KW-1185">Reference proteome</keyword>
<feature type="signal peptide" evidence="1">
    <location>
        <begin position="1"/>
        <end position="22"/>
    </location>
</feature>
<dbReference type="EMBL" id="JADCUA010000037">
    <property type="protein sequence ID" value="KAH9829588.1"/>
    <property type="molecule type" value="Genomic_DNA"/>
</dbReference>